<dbReference type="SMART" id="SM00355">
    <property type="entry name" value="ZnF_C2H2"/>
    <property type="match status" value="2"/>
</dbReference>
<gene>
    <name evidence="3" type="ORF">RRG08_051326</name>
</gene>
<sequence length="135" mass="15501">MLNTCEKLEINGLLSYVSSGINSMSQVTHISKTWTMLHGCPVQDCGAKVMYDISSLKTHWAEKHEKMVVTFQCSACPFTSKRKRNVYRHYRQRHTSSQDVHDDSTQPVGHVNYQPNNGFIDPHPFTLKMLLDKCK</sequence>
<evidence type="ECO:0000313" key="3">
    <source>
        <dbReference type="EMBL" id="KAK3799043.1"/>
    </source>
</evidence>
<evidence type="ECO:0000313" key="4">
    <source>
        <dbReference type="Proteomes" id="UP001283361"/>
    </source>
</evidence>
<comment type="caution">
    <text evidence="3">The sequence shown here is derived from an EMBL/GenBank/DDBJ whole genome shotgun (WGS) entry which is preliminary data.</text>
</comment>
<dbReference type="Proteomes" id="UP001283361">
    <property type="component" value="Unassembled WGS sequence"/>
</dbReference>
<dbReference type="EMBL" id="JAWDGP010000593">
    <property type="protein sequence ID" value="KAK3799043.1"/>
    <property type="molecule type" value="Genomic_DNA"/>
</dbReference>
<organism evidence="3 4">
    <name type="scientific">Elysia crispata</name>
    <name type="common">lettuce slug</name>
    <dbReference type="NCBI Taxonomy" id="231223"/>
    <lineage>
        <taxon>Eukaryota</taxon>
        <taxon>Metazoa</taxon>
        <taxon>Spiralia</taxon>
        <taxon>Lophotrochozoa</taxon>
        <taxon>Mollusca</taxon>
        <taxon>Gastropoda</taxon>
        <taxon>Heterobranchia</taxon>
        <taxon>Euthyneura</taxon>
        <taxon>Panpulmonata</taxon>
        <taxon>Sacoglossa</taxon>
        <taxon>Placobranchoidea</taxon>
        <taxon>Plakobranchidae</taxon>
        <taxon>Elysia</taxon>
    </lineage>
</organism>
<dbReference type="InterPro" id="IPR013087">
    <property type="entry name" value="Znf_C2H2_type"/>
</dbReference>
<dbReference type="PROSITE" id="PS50157">
    <property type="entry name" value="ZINC_FINGER_C2H2_2"/>
    <property type="match status" value="1"/>
</dbReference>
<evidence type="ECO:0000259" key="2">
    <source>
        <dbReference type="PROSITE" id="PS50157"/>
    </source>
</evidence>
<keyword evidence="4" id="KW-1185">Reference proteome</keyword>
<dbReference type="GO" id="GO:0008270">
    <property type="term" value="F:zinc ion binding"/>
    <property type="evidence" value="ECO:0007669"/>
    <property type="project" value="UniProtKB-KW"/>
</dbReference>
<name>A0AAE1B3M8_9GAST</name>
<feature type="domain" description="C2H2-type" evidence="2">
    <location>
        <begin position="71"/>
        <end position="99"/>
    </location>
</feature>
<evidence type="ECO:0000256" key="1">
    <source>
        <dbReference type="PROSITE-ProRule" id="PRU00042"/>
    </source>
</evidence>
<proteinExistence type="predicted"/>
<keyword evidence="1" id="KW-0863">Zinc-finger</keyword>
<dbReference type="Gene3D" id="3.30.160.60">
    <property type="entry name" value="Classic Zinc Finger"/>
    <property type="match status" value="1"/>
</dbReference>
<accession>A0AAE1B3M8</accession>
<protein>
    <recommendedName>
        <fullName evidence="2">C2H2-type domain-containing protein</fullName>
    </recommendedName>
</protein>
<dbReference type="AlphaFoldDB" id="A0AAE1B3M8"/>
<keyword evidence="1" id="KW-0862">Zinc</keyword>
<keyword evidence="1" id="KW-0479">Metal-binding</keyword>
<reference evidence="3" key="1">
    <citation type="journal article" date="2023" name="G3 (Bethesda)">
        <title>A reference genome for the long-term kleptoplast-retaining sea slug Elysia crispata morphotype clarki.</title>
        <authorList>
            <person name="Eastman K.E."/>
            <person name="Pendleton A.L."/>
            <person name="Shaikh M.A."/>
            <person name="Suttiyut T."/>
            <person name="Ogas R."/>
            <person name="Tomko P."/>
            <person name="Gavelis G."/>
            <person name="Widhalm J.R."/>
            <person name="Wisecaver J.H."/>
        </authorList>
    </citation>
    <scope>NUCLEOTIDE SEQUENCE</scope>
    <source>
        <strain evidence="3">ECLA1</strain>
    </source>
</reference>